<protein>
    <submittedName>
        <fullName evidence="8">Site-specific integrase</fullName>
    </submittedName>
</protein>
<dbReference type="RefSeq" id="WP_131183905.1">
    <property type="nucleotide sequence ID" value="NZ_QJUO01000007.1"/>
</dbReference>
<dbReference type="InterPro" id="IPR013762">
    <property type="entry name" value="Integrase-like_cat_sf"/>
</dbReference>
<dbReference type="CDD" id="cd01189">
    <property type="entry name" value="INT_ICEBs1_C_like"/>
    <property type="match status" value="1"/>
</dbReference>
<dbReference type="InterPro" id="IPR050090">
    <property type="entry name" value="Tyrosine_recombinase_XerCD"/>
</dbReference>
<feature type="domain" description="Core-binding (CB)" evidence="7">
    <location>
        <begin position="85"/>
        <end position="163"/>
    </location>
</feature>
<dbReference type="Proteomes" id="UP000292639">
    <property type="component" value="Unassembled WGS sequence"/>
</dbReference>
<evidence type="ECO:0000256" key="4">
    <source>
        <dbReference type="ARBA" id="ARBA00023172"/>
    </source>
</evidence>
<dbReference type="GO" id="GO:0006310">
    <property type="term" value="P:DNA recombination"/>
    <property type="evidence" value="ECO:0007669"/>
    <property type="project" value="UniProtKB-KW"/>
</dbReference>
<proteinExistence type="inferred from homology"/>
<dbReference type="Pfam" id="PF12167">
    <property type="entry name" value="Arm-DNA-bind_2"/>
    <property type="match status" value="1"/>
</dbReference>
<dbReference type="Pfam" id="PF00589">
    <property type="entry name" value="Phage_integrase"/>
    <property type="match status" value="1"/>
</dbReference>
<dbReference type="EMBL" id="QJUP01000003">
    <property type="protein sequence ID" value="TBU98887.1"/>
    <property type="molecule type" value="Genomic_DNA"/>
</dbReference>
<dbReference type="PANTHER" id="PTHR30349">
    <property type="entry name" value="PHAGE INTEGRASE-RELATED"/>
    <property type="match status" value="1"/>
</dbReference>
<name>A0A4Q9RE06_9GAMM</name>
<dbReference type="InterPro" id="IPR022000">
    <property type="entry name" value="Min27-like_integrase_DNA_bind"/>
</dbReference>
<dbReference type="AlphaFoldDB" id="A0A4Q9RE06"/>
<evidence type="ECO:0000313" key="9">
    <source>
        <dbReference type="Proteomes" id="UP000292639"/>
    </source>
</evidence>
<dbReference type="InterPro" id="IPR002104">
    <property type="entry name" value="Integrase_catalytic"/>
</dbReference>
<dbReference type="GO" id="GO:0015074">
    <property type="term" value="P:DNA integration"/>
    <property type="evidence" value="ECO:0007669"/>
    <property type="project" value="UniProtKB-KW"/>
</dbReference>
<dbReference type="Gene3D" id="1.10.443.10">
    <property type="entry name" value="Intergrase catalytic core"/>
    <property type="match status" value="1"/>
</dbReference>
<dbReference type="PANTHER" id="PTHR30349:SF64">
    <property type="entry name" value="PROPHAGE INTEGRASE INTD-RELATED"/>
    <property type="match status" value="1"/>
</dbReference>
<evidence type="ECO:0000259" key="7">
    <source>
        <dbReference type="PROSITE" id="PS51900"/>
    </source>
</evidence>
<dbReference type="InterPro" id="IPR010998">
    <property type="entry name" value="Integrase_recombinase_N"/>
</dbReference>
<keyword evidence="4" id="KW-0233">DNA recombination</keyword>
<evidence type="ECO:0000256" key="5">
    <source>
        <dbReference type="PROSITE-ProRule" id="PRU01248"/>
    </source>
</evidence>
<reference evidence="8 9" key="1">
    <citation type="submission" date="2018-06" db="EMBL/GenBank/DDBJ databases">
        <title>Three novel Pseudomonas species isolated from symptomatic oak.</title>
        <authorList>
            <person name="Bueno-Gonzalez V."/>
            <person name="Brady C."/>
        </authorList>
    </citation>
    <scope>NUCLEOTIDE SEQUENCE [LARGE SCALE GENOMIC DNA]</scope>
    <source>
        <strain evidence="8 9">P17C</strain>
    </source>
</reference>
<sequence length="405" mass="46275">MARKPVDLPTGVEIIGQSIRIRFMWEGTRRCETLPYSPTQKGIKIASNLRDQVIQSIKLGIMDEAKYAEFFPNSALAESAKMKIPSFGEYTQLWLDSREIVKGTRNNYKSSLNNYWIPHIALKRIDLITPTTIRRIITNTEWSSNSVKRNALVKLSSILEAAVNDDLIAKNPAARIEKPRKAKKIIDPFSRDEAEQIIGYLYANLSRYSRIYAAFYEFMFFTGMRPGEAMALRWDEIDEEECRAHVCRIVVDREIQERVKTKHERQVLLNERALNALQEARRIAKLKKMASASSFAESPFVFPPSKGGLWIKEPSVTIKHFHAALDALGIRRRRQYDARHTYATMCLMAGMNPAFIASQLGHSVQMLLSTYAKWLSSASDWNELEKLPARIKNGTELVQATEEGD</sequence>
<keyword evidence="2" id="KW-0229">DNA integration</keyword>
<feature type="domain" description="Tyr recombinase" evidence="6">
    <location>
        <begin position="184"/>
        <end position="386"/>
    </location>
</feature>
<gene>
    <name evidence="8" type="ORF">DNJ96_04020</name>
</gene>
<comment type="caution">
    <text evidence="8">The sequence shown here is derived from an EMBL/GenBank/DDBJ whole genome shotgun (WGS) entry which is preliminary data.</text>
</comment>
<evidence type="ECO:0000259" key="6">
    <source>
        <dbReference type="PROSITE" id="PS51898"/>
    </source>
</evidence>
<accession>A0A4Q9RE06</accession>
<dbReference type="Gene3D" id="1.10.150.130">
    <property type="match status" value="1"/>
</dbReference>
<evidence type="ECO:0000256" key="3">
    <source>
        <dbReference type="ARBA" id="ARBA00023125"/>
    </source>
</evidence>
<dbReference type="InterPro" id="IPR044068">
    <property type="entry name" value="CB"/>
</dbReference>
<comment type="similarity">
    <text evidence="1">Belongs to the 'phage' integrase family.</text>
</comment>
<dbReference type="PROSITE" id="PS51898">
    <property type="entry name" value="TYR_RECOMBINASE"/>
    <property type="match status" value="1"/>
</dbReference>
<dbReference type="Pfam" id="PF22022">
    <property type="entry name" value="Phage_int_M"/>
    <property type="match status" value="1"/>
</dbReference>
<evidence type="ECO:0000256" key="2">
    <source>
        <dbReference type="ARBA" id="ARBA00022908"/>
    </source>
</evidence>
<dbReference type="PROSITE" id="PS51900">
    <property type="entry name" value="CB"/>
    <property type="match status" value="1"/>
</dbReference>
<keyword evidence="3 5" id="KW-0238">DNA-binding</keyword>
<dbReference type="SUPFAM" id="SSF56349">
    <property type="entry name" value="DNA breaking-rejoining enzymes"/>
    <property type="match status" value="1"/>
</dbReference>
<dbReference type="InterPro" id="IPR011010">
    <property type="entry name" value="DNA_brk_join_enz"/>
</dbReference>
<evidence type="ECO:0000313" key="8">
    <source>
        <dbReference type="EMBL" id="TBU98887.1"/>
    </source>
</evidence>
<organism evidence="8 9">
    <name type="scientific">Stutzerimonas kirkiae</name>
    <dbReference type="NCBI Taxonomy" id="2211392"/>
    <lineage>
        <taxon>Bacteria</taxon>
        <taxon>Pseudomonadati</taxon>
        <taxon>Pseudomonadota</taxon>
        <taxon>Gammaproteobacteria</taxon>
        <taxon>Pseudomonadales</taxon>
        <taxon>Pseudomonadaceae</taxon>
        <taxon>Stutzerimonas</taxon>
    </lineage>
</organism>
<dbReference type="InterPro" id="IPR053876">
    <property type="entry name" value="Phage_int_M"/>
</dbReference>
<keyword evidence="9" id="KW-1185">Reference proteome</keyword>
<dbReference type="GO" id="GO:0003677">
    <property type="term" value="F:DNA binding"/>
    <property type="evidence" value="ECO:0007669"/>
    <property type="project" value="UniProtKB-UniRule"/>
</dbReference>
<evidence type="ECO:0000256" key="1">
    <source>
        <dbReference type="ARBA" id="ARBA00008857"/>
    </source>
</evidence>